<proteinExistence type="predicted"/>
<name>K0RB70_THAOC</name>
<dbReference type="EMBL" id="AGNL01047826">
    <property type="protein sequence ID" value="EJK46316.1"/>
    <property type="molecule type" value="Genomic_DNA"/>
</dbReference>
<dbReference type="AlphaFoldDB" id="K0RB70"/>
<keyword evidence="2" id="KW-0677">Repeat</keyword>
<evidence type="ECO:0000313" key="5">
    <source>
        <dbReference type="EMBL" id="EJK46316.1"/>
    </source>
</evidence>
<organism evidence="5 6">
    <name type="scientific">Thalassiosira oceanica</name>
    <name type="common">Marine diatom</name>
    <dbReference type="NCBI Taxonomy" id="159749"/>
    <lineage>
        <taxon>Eukaryota</taxon>
        <taxon>Sar</taxon>
        <taxon>Stramenopiles</taxon>
        <taxon>Ochrophyta</taxon>
        <taxon>Bacillariophyta</taxon>
        <taxon>Coscinodiscophyceae</taxon>
        <taxon>Thalassiosirophycidae</taxon>
        <taxon>Thalassiosirales</taxon>
        <taxon>Thalassiosiraceae</taxon>
        <taxon>Thalassiosira</taxon>
    </lineage>
</organism>
<keyword evidence="6" id="KW-1185">Reference proteome</keyword>
<gene>
    <name evidence="5" type="ORF">THAOC_35019</name>
</gene>
<evidence type="ECO:0000313" key="6">
    <source>
        <dbReference type="Proteomes" id="UP000266841"/>
    </source>
</evidence>
<evidence type="ECO:0000256" key="3">
    <source>
        <dbReference type="ARBA" id="ARBA00023180"/>
    </source>
</evidence>
<keyword evidence="1" id="KW-0732">Signal</keyword>
<comment type="caution">
    <text evidence="5">The sequence shown here is derived from an EMBL/GenBank/DDBJ whole genome shotgun (WGS) entry which is preliminary data.</text>
</comment>
<dbReference type="PANTHER" id="PTHR36220:SF1">
    <property type="entry name" value="GAMMA TUBULIN COMPLEX COMPONENT C-TERMINAL DOMAIN-CONTAINING PROTEIN"/>
    <property type="match status" value="1"/>
</dbReference>
<dbReference type="InterPro" id="IPR013517">
    <property type="entry name" value="FG-GAP"/>
</dbReference>
<dbReference type="Proteomes" id="UP000266841">
    <property type="component" value="Unassembled WGS sequence"/>
</dbReference>
<accession>K0RB70</accession>
<evidence type="ECO:0000256" key="2">
    <source>
        <dbReference type="ARBA" id="ARBA00022737"/>
    </source>
</evidence>
<dbReference type="InterPro" id="IPR013519">
    <property type="entry name" value="Int_alpha_beta-p"/>
</dbReference>
<dbReference type="SUPFAM" id="SSF69318">
    <property type="entry name" value="Integrin alpha N-terminal domain"/>
    <property type="match status" value="1"/>
</dbReference>
<protein>
    <submittedName>
        <fullName evidence="5">Uncharacterized protein</fullName>
    </submittedName>
</protein>
<dbReference type="OrthoDB" id="188207at2759"/>
<evidence type="ECO:0000256" key="1">
    <source>
        <dbReference type="ARBA" id="ARBA00022729"/>
    </source>
</evidence>
<dbReference type="Gene3D" id="2.130.10.130">
    <property type="entry name" value="Integrin alpha, N-terminal"/>
    <property type="match status" value="1"/>
</dbReference>
<keyword evidence="3" id="KW-0325">Glycoprotein</keyword>
<dbReference type="InterPro" id="IPR028994">
    <property type="entry name" value="Integrin_alpha_N"/>
</dbReference>
<dbReference type="Pfam" id="PF14312">
    <property type="entry name" value="FG-GAP_2"/>
    <property type="match status" value="4"/>
</dbReference>
<feature type="repeat" description="FG-GAP" evidence="4">
    <location>
        <begin position="142"/>
        <end position="196"/>
    </location>
</feature>
<reference evidence="5 6" key="1">
    <citation type="journal article" date="2012" name="Genome Biol.">
        <title>Genome and low-iron response of an oceanic diatom adapted to chronic iron limitation.</title>
        <authorList>
            <person name="Lommer M."/>
            <person name="Specht M."/>
            <person name="Roy A.S."/>
            <person name="Kraemer L."/>
            <person name="Andreson R."/>
            <person name="Gutowska M.A."/>
            <person name="Wolf J."/>
            <person name="Bergner S.V."/>
            <person name="Schilhabel M.B."/>
            <person name="Klostermeier U.C."/>
            <person name="Beiko R.G."/>
            <person name="Rosenstiel P."/>
            <person name="Hippler M."/>
            <person name="Laroche J."/>
        </authorList>
    </citation>
    <scope>NUCLEOTIDE SEQUENCE [LARGE SCALE GENOMIC DNA]</scope>
    <source>
        <strain evidence="5 6">CCMP1005</strain>
    </source>
</reference>
<dbReference type="PANTHER" id="PTHR36220">
    <property type="entry name" value="UNNAMED PRODUCT"/>
    <property type="match status" value="1"/>
</dbReference>
<dbReference type="PROSITE" id="PS51470">
    <property type="entry name" value="FG_GAP"/>
    <property type="match status" value="1"/>
</dbReference>
<sequence length="226" mass="24532">MEYRSGSAHVFVRSGGEWTHQIKLLAPDRTVNDPFGENDWFGRNVAIYEDTIVVGAQGDDGIGCDIEPGLDDDIGCDFGSAHVFVRSGSEWTHKAKLLAPDGATYDYFGSSTAIYEDTIVVGADGRGLAHVFVRSGESWTHQAKLLAPDRAMFDFFGWSVAIYGDTIVVGAPWDGDFGDESGSAHVFVRSGMRWSRQVKLLVPDGAAGDWFGEDVAIYGNTIVIGR</sequence>
<evidence type="ECO:0000256" key="4">
    <source>
        <dbReference type="PROSITE-ProRule" id="PRU00803"/>
    </source>
</evidence>